<dbReference type="RefSeq" id="WP_131913545.1">
    <property type="nucleotide sequence ID" value="NZ_OU594967.1"/>
</dbReference>
<organism evidence="3 4">
    <name type="scientific">Celerinatantimonas diazotrophica</name>
    <dbReference type="NCBI Taxonomy" id="412034"/>
    <lineage>
        <taxon>Bacteria</taxon>
        <taxon>Pseudomonadati</taxon>
        <taxon>Pseudomonadota</taxon>
        <taxon>Gammaproteobacteria</taxon>
        <taxon>Celerinatantimonadaceae</taxon>
        <taxon>Celerinatantimonas</taxon>
    </lineage>
</organism>
<dbReference type="Gene3D" id="3.40.50.1980">
    <property type="entry name" value="Nitrogenase molybdenum iron protein domain"/>
    <property type="match status" value="2"/>
</dbReference>
<dbReference type="PROSITE" id="PS50983">
    <property type="entry name" value="FE_B12_PBP"/>
    <property type="match status" value="1"/>
</dbReference>
<dbReference type="AlphaFoldDB" id="A0A4R1J928"/>
<evidence type="ECO:0000256" key="1">
    <source>
        <dbReference type="SAM" id="SignalP"/>
    </source>
</evidence>
<accession>A0A4R1J928</accession>
<dbReference type="PANTHER" id="PTHR30535:SF34">
    <property type="entry name" value="MOLYBDATE-BINDING PROTEIN MOLA"/>
    <property type="match status" value="1"/>
</dbReference>
<keyword evidence="4" id="KW-1185">Reference proteome</keyword>
<protein>
    <submittedName>
        <fullName evidence="3">Iron complex transport system substrate-binding protein</fullName>
    </submittedName>
</protein>
<dbReference type="InterPro" id="IPR002491">
    <property type="entry name" value="ABC_transptr_periplasmic_BD"/>
</dbReference>
<evidence type="ECO:0000259" key="2">
    <source>
        <dbReference type="PROSITE" id="PS50983"/>
    </source>
</evidence>
<feature type="chain" id="PRO_5020440470" evidence="1">
    <location>
        <begin position="23"/>
        <end position="380"/>
    </location>
</feature>
<dbReference type="Pfam" id="PF01497">
    <property type="entry name" value="Peripla_BP_2"/>
    <property type="match status" value="1"/>
</dbReference>
<keyword evidence="1" id="KW-0732">Signal</keyword>
<sequence length="380" mass="42251">MRHLTKLLLLVCSCLISWASFASTYPLTVTDMAGRQVTIQSEPQRVVLQDGRDLMMLALLDRHNPFKRVVAWNNLIKRHDRGTWKPLVKEWPAGGKILDMNFGDSGNLNIEEVITHRPQLLIAELRAKPALEQSGVIQKLAKVNVPVVFVDTGVHPVKNAPKSVALLGKILNKQANAKAYVDFYESHLAKVKQLVKQAIKDNGGKRVRVFLEAHAGAKGANDCCFTHNHFGWGPQIVAAGGENVGGELLKGPTGVISMEKVLQMQPDVYVMSGADFGPDSLALPLGGVVSAQRVHKAFVRLLNRPGFKQLNAYKNHRVYGIYHQFYNHAYNIVSIEGLAKDFYPKAFKNIDPTQTYHTILSRFTDIKIGDVTLFAHAKYK</sequence>
<feature type="signal peptide" evidence="1">
    <location>
        <begin position="1"/>
        <end position="22"/>
    </location>
</feature>
<reference evidence="3 4" key="1">
    <citation type="submission" date="2019-03" db="EMBL/GenBank/DDBJ databases">
        <title>Genomic Encyclopedia of Type Strains, Phase IV (KMG-IV): sequencing the most valuable type-strain genomes for metagenomic binning, comparative biology and taxonomic classification.</title>
        <authorList>
            <person name="Goeker M."/>
        </authorList>
    </citation>
    <scope>NUCLEOTIDE SEQUENCE [LARGE SCALE GENOMIC DNA]</scope>
    <source>
        <strain evidence="3 4">DSM 18577</strain>
    </source>
</reference>
<proteinExistence type="predicted"/>
<evidence type="ECO:0000313" key="4">
    <source>
        <dbReference type="Proteomes" id="UP000295565"/>
    </source>
</evidence>
<name>A0A4R1J928_9GAMM</name>
<evidence type="ECO:0000313" key="3">
    <source>
        <dbReference type="EMBL" id="TCK47078.1"/>
    </source>
</evidence>
<gene>
    <name evidence="3" type="ORF">EV690_2773</name>
</gene>
<dbReference type="InterPro" id="IPR050902">
    <property type="entry name" value="ABC_Transporter_SBP"/>
</dbReference>
<comment type="caution">
    <text evidence="3">The sequence shown here is derived from an EMBL/GenBank/DDBJ whole genome shotgun (WGS) entry which is preliminary data.</text>
</comment>
<feature type="domain" description="Fe/B12 periplasmic-binding" evidence="2">
    <location>
        <begin position="45"/>
        <end position="350"/>
    </location>
</feature>
<dbReference type="SUPFAM" id="SSF53807">
    <property type="entry name" value="Helical backbone' metal receptor"/>
    <property type="match status" value="1"/>
</dbReference>
<dbReference type="OrthoDB" id="9775594at2"/>
<dbReference type="PANTHER" id="PTHR30535">
    <property type="entry name" value="VITAMIN B12-BINDING PROTEIN"/>
    <property type="match status" value="1"/>
</dbReference>
<dbReference type="EMBL" id="SMGD01000015">
    <property type="protein sequence ID" value="TCK47078.1"/>
    <property type="molecule type" value="Genomic_DNA"/>
</dbReference>
<dbReference type="Proteomes" id="UP000295565">
    <property type="component" value="Unassembled WGS sequence"/>
</dbReference>